<dbReference type="InterPro" id="IPR030192">
    <property type="entry name" value="YbdG"/>
</dbReference>
<feature type="transmembrane region" description="Helical" evidence="6">
    <location>
        <begin position="18"/>
        <end position="38"/>
    </location>
</feature>
<reference evidence="10" key="1">
    <citation type="journal article" date="2019" name="Int. J. Syst. Evol. Microbiol.">
        <title>The Global Catalogue of Microorganisms (GCM) 10K type strain sequencing project: providing services to taxonomists for standard genome sequencing and annotation.</title>
        <authorList>
            <consortium name="The Broad Institute Genomics Platform"/>
            <consortium name="The Broad Institute Genome Sequencing Center for Infectious Disease"/>
            <person name="Wu L."/>
            <person name="Ma J."/>
        </authorList>
    </citation>
    <scope>NUCLEOTIDE SEQUENCE [LARGE SCALE GENOMIC DNA]</scope>
    <source>
        <strain evidence="10">CGMCC 1.13574</strain>
    </source>
</reference>
<dbReference type="PANTHER" id="PTHR30414">
    <property type="entry name" value="MINICONDUCTANCE MECHANOSENSITIVE CHANNEL YBDG"/>
    <property type="match status" value="1"/>
</dbReference>
<evidence type="ECO:0000256" key="3">
    <source>
        <dbReference type="ARBA" id="ARBA00022692"/>
    </source>
</evidence>
<keyword evidence="10" id="KW-1185">Reference proteome</keyword>
<keyword evidence="3 6" id="KW-0812">Transmembrane</keyword>
<dbReference type="Pfam" id="PF21082">
    <property type="entry name" value="MS_channel_3rd"/>
    <property type="match status" value="1"/>
</dbReference>
<keyword evidence="4 6" id="KW-1133">Transmembrane helix</keyword>
<evidence type="ECO:0000256" key="5">
    <source>
        <dbReference type="ARBA" id="ARBA00023136"/>
    </source>
</evidence>
<dbReference type="InterPro" id="IPR023408">
    <property type="entry name" value="MscS_beta-dom_sf"/>
</dbReference>
<dbReference type="Pfam" id="PF00924">
    <property type="entry name" value="MS_channel_2nd"/>
    <property type="match status" value="1"/>
</dbReference>
<evidence type="ECO:0000313" key="9">
    <source>
        <dbReference type="EMBL" id="MFC4728365.1"/>
    </source>
</evidence>
<feature type="transmembrane region" description="Helical" evidence="6">
    <location>
        <begin position="167"/>
        <end position="190"/>
    </location>
</feature>
<dbReference type="InterPro" id="IPR010920">
    <property type="entry name" value="LSM_dom_sf"/>
</dbReference>
<evidence type="ECO:0000256" key="1">
    <source>
        <dbReference type="ARBA" id="ARBA00004127"/>
    </source>
</evidence>
<evidence type="ECO:0000259" key="8">
    <source>
        <dbReference type="Pfam" id="PF21082"/>
    </source>
</evidence>
<evidence type="ECO:0000256" key="2">
    <source>
        <dbReference type="ARBA" id="ARBA00008017"/>
    </source>
</evidence>
<evidence type="ECO:0000256" key="6">
    <source>
        <dbReference type="SAM" id="Phobius"/>
    </source>
</evidence>
<sequence>MTDIDLAPALGWLEPYPWLQALLGLVLLFLVAGLANWLTRHVILRGLRGLAHRMPFFREGALGHHRVVDRLANVVPALVIQAGVGLVPHLPPRLTLLIQNLAQAFVFLALVLTLSAALDVVNTIYQRRPDARSKPIKGYLQLVKIILFAVCALMIVGTFMQRDVFTLLAGLGAMAAVLMLVFQNTILSLVASVQVASYDMVRVGDWIEMPSLNADGDVIDISLHTVTVQNWDKTITVIPTNKLITDTFKNWRGMSESGGRRIKRSLFIDQTSVRFLDADERRRMHRFALIDAYLDRKQAEIDAWNATLGERGQDLVNTRRVTNLGTFRAYVECYLRQHPGINQDLTLLVRQLDPGPNGLPIEIYCFTSSTAWAVYEGVQSDIFDHLLAILPEFGLRVFQPPTGADFRMLGEQGGSALAARDAVAPGGAERAADVPQA</sequence>
<comment type="subcellular location">
    <subcellularLocation>
        <location evidence="1">Endomembrane system</location>
        <topology evidence="1">Multi-pass membrane protein</topology>
    </subcellularLocation>
</comment>
<keyword evidence="5 6" id="KW-0472">Membrane</keyword>
<name>A0ABV9NKK8_9GAMM</name>
<dbReference type="Gene3D" id="2.30.30.60">
    <property type="match status" value="1"/>
</dbReference>
<organism evidence="9 10">
    <name type="scientific">Coralloluteibacterium thermophilum</name>
    <dbReference type="NCBI Taxonomy" id="2707049"/>
    <lineage>
        <taxon>Bacteria</taxon>
        <taxon>Pseudomonadati</taxon>
        <taxon>Pseudomonadota</taxon>
        <taxon>Gammaproteobacteria</taxon>
        <taxon>Lysobacterales</taxon>
        <taxon>Lysobacteraceae</taxon>
        <taxon>Coralloluteibacterium</taxon>
    </lineage>
</organism>
<gene>
    <name evidence="9" type="ORF">ACFO3Q_09295</name>
</gene>
<protein>
    <submittedName>
        <fullName evidence="9">Mechanosensitive ion channel family protein</fullName>
    </submittedName>
</protein>
<feature type="domain" description="Mechanosensitive ion channel MscS" evidence="7">
    <location>
        <begin position="184"/>
        <end position="252"/>
    </location>
</feature>
<feature type="domain" description="Mechanosensitive ion channel MscS C-terminal" evidence="8">
    <location>
        <begin position="335"/>
        <end position="395"/>
    </location>
</feature>
<proteinExistence type="inferred from homology"/>
<accession>A0ABV9NKK8</accession>
<comment type="similarity">
    <text evidence="2">Belongs to the MscS (TC 1.A.23) family.</text>
</comment>
<feature type="transmembrane region" description="Helical" evidence="6">
    <location>
        <begin position="142"/>
        <end position="161"/>
    </location>
</feature>
<feature type="transmembrane region" description="Helical" evidence="6">
    <location>
        <begin position="102"/>
        <end position="121"/>
    </location>
</feature>
<feature type="transmembrane region" description="Helical" evidence="6">
    <location>
        <begin position="71"/>
        <end position="90"/>
    </location>
</feature>
<dbReference type="InterPro" id="IPR049278">
    <property type="entry name" value="MS_channel_C"/>
</dbReference>
<evidence type="ECO:0000259" key="7">
    <source>
        <dbReference type="Pfam" id="PF00924"/>
    </source>
</evidence>
<dbReference type="EMBL" id="JBHSGG010000025">
    <property type="protein sequence ID" value="MFC4728365.1"/>
    <property type="molecule type" value="Genomic_DNA"/>
</dbReference>
<dbReference type="SUPFAM" id="SSF50182">
    <property type="entry name" value="Sm-like ribonucleoproteins"/>
    <property type="match status" value="1"/>
</dbReference>
<dbReference type="PANTHER" id="PTHR30414:SF0">
    <property type="entry name" value="MINICONDUCTANCE MECHANOSENSITIVE CHANNEL YBDG"/>
    <property type="match status" value="1"/>
</dbReference>
<dbReference type="InterPro" id="IPR006685">
    <property type="entry name" value="MscS_channel_2nd"/>
</dbReference>
<evidence type="ECO:0000256" key="4">
    <source>
        <dbReference type="ARBA" id="ARBA00022989"/>
    </source>
</evidence>
<evidence type="ECO:0000313" key="10">
    <source>
        <dbReference type="Proteomes" id="UP001595892"/>
    </source>
</evidence>
<dbReference type="RefSeq" id="WP_377004395.1">
    <property type="nucleotide sequence ID" value="NZ_JBHSGG010000025.1"/>
</dbReference>
<comment type="caution">
    <text evidence="9">The sequence shown here is derived from an EMBL/GenBank/DDBJ whole genome shotgun (WGS) entry which is preliminary data.</text>
</comment>
<dbReference type="Proteomes" id="UP001595892">
    <property type="component" value="Unassembled WGS sequence"/>
</dbReference>